<dbReference type="InParanoid" id="A0A165IAK7"/>
<sequence length="299" mass="34624">MNYADPTGSPPQKRRRLSPPPSNGGPRPVELLPAPPPRLEPSFIGYDPFDDFTKEVADWIADLIRNQENVEIEAKIGLLLDQHTKQRLRLPVMSETILSPAIESIRFQSSMTENQHKSYNDLLNQRVQRFAHIPPSLHINYDHTRAIDEFYSIQSDEFKVRLRVSKDEKTGKVVESVRKSRMGDMNVYCPKWGFDYRISVNREFPHDPPPPQRRPEMLRRKDRVSYSHQAYKIDLTQVFPYPPGKDNTITHELEVEFLNPAALVRECGKRDRGEPSAFDEMVQVFLNNIRILIRTAAPP</sequence>
<protein>
    <recommendedName>
        <fullName evidence="8">mRNA-capping enzyme subunit beta</fullName>
        <ecNumber evidence="8">3.6.1.74</ecNumber>
    </recommendedName>
    <alternativeName>
        <fullName evidence="8">mRNA 5'-phosphatase</fullName>
    </alternativeName>
    <alternativeName>
        <fullName evidence="8">mRNA 5'-triphosphate monophosphatase</fullName>
    </alternativeName>
</protein>
<evidence type="ECO:0000256" key="5">
    <source>
        <dbReference type="ARBA" id="ARBA00022801"/>
    </source>
</evidence>
<proteinExistence type="inferred from homology"/>
<dbReference type="InterPro" id="IPR037009">
    <property type="entry name" value="mRNA_triPase_Cet1_sf"/>
</dbReference>
<keyword evidence="5 8" id="KW-0378">Hydrolase</keyword>
<gene>
    <name evidence="11" type="ORF">CALCODRAFT_492674</name>
</gene>
<organism evidence="11 12">
    <name type="scientific">Calocera cornea HHB12733</name>
    <dbReference type="NCBI Taxonomy" id="1353952"/>
    <lineage>
        <taxon>Eukaryota</taxon>
        <taxon>Fungi</taxon>
        <taxon>Dikarya</taxon>
        <taxon>Basidiomycota</taxon>
        <taxon>Agaricomycotina</taxon>
        <taxon>Dacrymycetes</taxon>
        <taxon>Dacrymycetales</taxon>
        <taxon>Dacrymycetaceae</taxon>
        <taxon>Calocera</taxon>
    </lineage>
</organism>
<dbReference type="InterPro" id="IPR033469">
    <property type="entry name" value="CYTH-like_dom_sf"/>
</dbReference>
<dbReference type="Proteomes" id="UP000076842">
    <property type="component" value="Unassembled WGS sequence"/>
</dbReference>
<evidence type="ECO:0000256" key="6">
    <source>
        <dbReference type="ARBA" id="ARBA00023242"/>
    </source>
</evidence>
<evidence type="ECO:0000256" key="2">
    <source>
        <dbReference type="ARBA" id="ARBA00004123"/>
    </source>
</evidence>
<accession>A0A165IAK7</accession>
<evidence type="ECO:0000256" key="8">
    <source>
        <dbReference type="RuleBase" id="RU367053"/>
    </source>
</evidence>
<evidence type="ECO:0000256" key="1">
    <source>
        <dbReference type="ARBA" id="ARBA00001946"/>
    </source>
</evidence>
<keyword evidence="12" id="KW-1185">Reference proteome</keyword>
<dbReference type="EC" id="3.6.1.74" evidence="8"/>
<keyword evidence="4 8" id="KW-0507">mRNA processing</keyword>
<comment type="subcellular location">
    <subcellularLocation>
        <location evidence="2 8">Nucleus</location>
    </subcellularLocation>
</comment>
<dbReference type="GO" id="GO:0004651">
    <property type="term" value="F:polynucleotide 5'-phosphatase activity"/>
    <property type="evidence" value="ECO:0007669"/>
    <property type="project" value="UniProtKB-UniRule"/>
</dbReference>
<dbReference type="GO" id="GO:0031533">
    <property type="term" value="C:mRNA capping enzyme complex"/>
    <property type="evidence" value="ECO:0007669"/>
    <property type="project" value="UniProtKB-UniRule"/>
</dbReference>
<evidence type="ECO:0000313" key="11">
    <source>
        <dbReference type="EMBL" id="KZT60327.1"/>
    </source>
</evidence>
<evidence type="ECO:0000256" key="3">
    <source>
        <dbReference type="ARBA" id="ARBA00006345"/>
    </source>
</evidence>
<evidence type="ECO:0000313" key="12">
    <source>
        <dbReference type="Proteomes" id="UP000076842"/>
    </source>
</evidence>
<comment type="cofactor">
    <cofactor evidence="1 8">
        <name>Mg(2+)</name>
        <dbReference type="ChEBI" id="CHEBI:18420"/>
    </cofactor>
</comment>
<comment type="catalytic activity">
    <reaction evidence="7">
        <text>a 5'-end triphospho-ribonucleoside in mRNA + H2O = a 5'-end diphospho-ribonucleoside in mRNA + phosphate + H(+)</text>
        <dbReference type="Rhea" id="RHEA:67004"/>
        <dbReference type="Rhea" id="RHEA-COMP:17164"/>
        <dbReference type="Rhea" id="RHEA-COMP:17165"/>
        <dbReference type="ChEBI" id="CHEBI:15377"/>
        <dbReference type="ChEBI" id="CHEBI:15378"/>
        <dbReference type="ChEBI" id="CHEBI:43474"/>
        <dbReference type="ChEBI" id="CHEBI:167616"/>
        <dbReference type="ChEBI" id="CHEBI:167618"/>
        <dbReference type="EC" id="3.6.1.74"/>
    </reaction>
    <physiologicalReaction direction="left-to-right" evidence="7">
        <dbReference type="Rhea" id="RHEA:67005"/>
    </physiologicalReaction>
</comment>
<dbReference type="InterPro" id="IPR040343">
    <property type="entry name" value="Cet1/Ctl1"/>
</dbReference>
<dbReference type="Pfam" id="PF02940">
    <property type="entry name" value="mRNA_triPase"/>
    <property type="match status" value="1"/>
</dbReference>
<keyword evidence="8" id="KW-0506">mRNA capping</keyword>
<dbReference type="SUPFAM" id="SSF55154">
    <property type="entry name" value="CYTH-like phosphatases"/>
    <property type="match status" value="1"/>
</dbReference>
<dbReference type="OrthoDB" id="272147at2759"/>
<feature type="domain" description="mRNA triphosphatase Cet1-like" evidence="10">
    <location>
        <begin position="50"/>
        <end position="257"/>
    </location>
</feature>
<comment type="subunit">
    <text evidence="8">Heterodimer. The mRNA-capping enzyme is composed of two separate chains alpha and beta, respectively a mRNA guanylyltransferase and an mRNA 5'-triphosphate monophosphatase.</text>
</comment>
<dbReference type="EMBL" id="KV423932">
    <property type="protein sequence ID" value="KZT60327.1"/>
    <property type="molecule type" value="Genomic_DNA"/>
</dbReference>
<name>A0A165IAK7_9BASI</name>
<dbReference type="AlphaFoldDB" id="A0A165IAK7"/>
<dbReference type="InterPro" id="IPR004206">
    <property type="entry name" value="mRNA_triPase_Cet1"/>
</dbReference>
<comment type="similarity">
    <text evidence="3 8">Belongs to the fungal TPase family.</text>
</comment>
<evidence type="ECO:0000256" key="4">
    <source>
        <dbReference type="ARBA" id="ARBA00022664"/>
    </source>
</evidence>
<evidence type="ECO:0000259" key="10">
    <source>
        <dbReference type="Pfam" id="PF02940"/>
    </source>
</evidence>
<evidence type="ECO:0000256" key="9">
    <source>
        <dbReference type="SAM" id="MobiDB-lite"/>
    </source>
</evidence>
<dbReference type="STRING" id="1353952.A0A165IAK7"/>
<dbReference type="PANTHER" id="PTHR28118:SF1">
    <property type="entry name" value="POLYNUCLEOTIDE 5'-TRIPHOSPHATASE CTL1-RELATED"/>
    <property type="match status" value="1"/>
</dbReference>
<comment type="function">
    <text evidence="8">First step of mRNA capping. Converts the 5'-triphosphate end of a nascent mRNA chain into a diphosphate end.</text>
</comment>
<dbReference type="FunCoup" id="A0A165IAK7">
    <property type="interactions" value="38"/>
</dbReference>
<feature type="region of interest" description="Disordered" evidence="9">
    <location>
        <begin position="1"/>
        <end position="36"/>
    </location>
</feature>
<keyword evidence="6 8" id="KW-0539">Nucleus</keyword>
<dbReference type="CDD" id="cd07470">
    <property type="entry name" value="CYTH-like_mRNA_RTPase"/>
    <property type="match status" value="1"/>
</dbReference>
<evidence type="ECO:0000256" key="7">
    <source>
        <dbReference type="ARBA" id="ARBA00047740"/>
    </source>
</evidence>
<dbReference type="PANTHER" id="PTHR28118">
    <property type="entry name" value="POLYNUCLEOTIDE 5'-TRIPHOSPHATASE-RELATED"/>
    <property type="match status" value="1"/>
</dbReference>
<dbReference type="GO" id="GO:0140818">
    <property type="term" value="F:mRNA 5'-triphosphate monophosphatase activity"/>
    <property type="evidence" value="ECO:0007669"/>
    <property type="project" value="UniProtKB-EC"/>
</dbReference>
<dbReference type="GO" id="GO:0006370">
    <property type="term" value="P:7-methylguanosine mRNA capping"/>
    <property type="evidence" value="ECO:0007669"/>
    <property type="project" value="UniProtKB-UniRule"/>
</dbReference>
<dbReference type="Gene3D" id="3.20.100.10">
    <property type="entry name" value="mRNA triphosphatase Cet1-like"/>
    <property type="match status" value="1"/>
</dbReference>
<reference evidence="11 12" key="1">
    <citation type="journal article" date="2016" name="Mol. Biol. Evol.">
        <title>Comparative Genomics of Early-Diverging Mushroom-Forming Fungi Provides Insights into the Origins of Lignocellulose Decay Capabilities.</title>
        <authorList>
            <person name="Nagy L.G."/>
            <person name="Riley R."/>
            <person name="Tritt A."/>
            <person name="Adam C."/>
            <person name="Daum C."/>
            <person name="Floudas D."/>
            <person name="Sun H."/>
            <person name="Yadav J.S."/>
            <person name="Pangilinan J."/>
            <person name="Larsson K.H."/>
            <person name="Matsuura K."/>
            <person name="Barry K."/>
            <person name="Labutti K."/>
            <person name="Kuo R."/>
            <person name="Ohm R.A."/>
            <person name="Bhattacharya S.S."/>
            <person name="Shirouzu T."/>
            <person name="Yoshinaga Y."/>
            <person name="Martin F.M."/>
            <person name="Grigoriev I.V."/>
            <person name="Hibbett D.S."/>
        </authorList>
    </citation>
    <scope>NUCLEOTIDE SEQUENCE [LARGE SCALE GENOMIC DNA]</scope>
    <source>
        <strain evidence="11 12">HHB12733</strain>
    </source>
</reference>